<name>A0A655UP27_VIBCL</name>
<proteinExistence type="predicted"/>
<dbReference type="GO" id="GO:0034040">
    <property type="term" value="F:ATPase-coupled lipid transmembrane transporter activity"/>
    <property type="evidence" value="ECO:0007669"/>
    <property type="project" value="TreeGrafter"/>
</dbReference>
<dbReference type="PANTHER" id="PTHR24221:SF261">
    <property type="entry name" value="GLUTATHIONE_L-CYSTEINE TRANSPORT SYSTEM ATP-BINDING_PERMEASE PROTEIN CYDD"/>
    <property type="match status" value="1"/>
</dbReference>
<dbReference type="InterPro" id="IPR039421">
    <property type="entry name" value="Type_1_exporter"/>
</dbReference>
<sequence length="239" mass="25975">MLSPQGKRLAGPLSFTLQSGKTTALVGPSGAGKTSLINTILGFMPYQGSLTINGIELRELDHAQWRQTISWVGQNPLLLHGTIRDNVTLGKHNIADEQVTQALQAAYAQEFVEQQGLDYPISDRSAGLSVGQAQRLALARAILQNGRFWLLDEPTASLDARSEQYVMRGLTESIQQRTALFVTHQLQPLQSVEQILVMENGLLVQAGHFEDLSQQSGLFATMLAANQALQAANKGDLDA</sequence>
<evidence type="ECO:0000313" key="5">
    <source>
        <dbReference type="Proteomes" id="UP000046067"/>
    </source>
</evidence>
<evidence type="ECO:0000259" key="3">
    <source>
        <dbReference type="PROSITE" id="PS50893"/>
    </source>
</evidence>
<dbReference type="InterPro" id="IPR003439">
    <property type="entry name" value="ABC_transporter-like_ATP-bd"/>
</dbReference>
<evidence type="ECO:0000256" key="1">
    <source>
        <dbReference type="ARBA" id="ARBA00022741"/>
    </source>
</evidence>
<dbReference type="InterPro" id="IPR027417">
    <property type="entry name" value="P-loop_NTPase"/>
</dbReference>
<keyword evidence="2 4" id="KW-0067">ATP-binding</keyword>
<reference evidence="4 5" key="1">
    <citation type="submission" date="2015-07" db="EMBL/GenBank/DDBJ databases">
        <authorList>
            <consortium name="Pathogen Informatics"/>
        </authorList>
    </citation>
    <scope>NUCLEOTIDE SEQUENCE [LARGE SCALE GENOMIC DNA]</scope>
    <source>
        <strain evidence="4 5">A325</strain>
    </source>
</reference>
<organism evidence="4 5">
    <name type="scientific">Vibrio cholerae</name>
    <dbReference type="NCBI Taxonomy" id="666"/>
    <lineage>
        <taxon>Bacteria</taxon>
        <taxon>Pseudomonadati</taxon>
        <taxon>Pseudomonadota</taxon>
        <taxon>Gammaproteobacteria</taxon>
        <taxon>Vibrionales</taxon>
        <taxon>Vibrionaceae</taxon>
        <taxon>Vibrio</taxon>
    </lineage>
</organism>
<dbReference type="Proteomes" id="UP000046067">
    <property type="component" value="Unassembled WGS sequence"/>
</dbReference>
<dbReference type="AlphaFoldDB" id="A0A655UP27"/>
<dbReference type="EMBL" id="CWQJ01000001">
    <property type="protein sequence ID" value="CSB54101.1"/>
    <property type="molecule type" value="Genomic_DNA"/>
</dbReference>
<dbReference type="PROSITE" id="PS50893">
    <property type="entry name" value="ABC_TRANSPORTER_2"/>
    <property type="match status" value="1"/>
</dbReference>
<dbReference type="Gene3D" id="3.40.50.300">
    <property type="entry name" value="P-loop containing nucleotide triphosphate hydrolases"/>
    <property type="match status" value="1"/>
</dbReference>
<gene>
    <name evidence="4" type="primary">cydD</name>
    <name evidence="4" type="ORF">ERS013201_00192</name>
</gene>
<dbReference type="PANTHER" id="PTHR24221">
    <property type="entry name" value="ATP-BINDING CASSETTE SUB-FAMILY B"/>
    <property type="match status" value="1"/>
</dbReference>
<dbReference type="SMART" id="SM00382">
    <property type="entry name" value="AAA"/>
    <property type="match status" value="1"/>
</dbReference>
<evidence type="ECO:0000256" key="2">
    <source>
        <dbReference type="ARBA" id="ARBA00022840"/>
    </source>
</evidence>
<dbReference type="Pfam" id="PF00005">
    <property type="entry name" value="ABC_tran"/>
    <property type="match status" value="1"/>
</dbReference>
<dbReference type="InterPro" id="IPR017871">
    <property type="entry name" value="ABC_transporter-like_CS"/>
</dbReference>
<feature type="domain" description="ABC transporter" evidence="3">
    <location>
        <begin position="2"/>
        <end position="225"/>
    </location>
</feature>
<dbReference type="GO" id="GO:0016887">
    <property type="term" value="F:ATP hydrolysis activity"/>
    <property type="evidence" value="ECO:0007669"/>
    <property type="project" value="InterPro"/>
</dbReference>
<dbReference type="InterPro" id="IPR003593">
    <property type="entry name" value="AAA+_ATPase"/>
</dbReference>
<protein>
    <submittedName>
        <fullName evidence="4">Cysteine/glutathione ABC transporter membrane /ATP-binding protein</fullName>
    </submittedName>
</protein>
<dbReference type="SUPFAM" id="SSF52540">
    <property type="entry name" value="P-loop containing nucleoside triphosphate hydrolases"/>
    <property type="match status" value="1"/>
</dbReference>
<dbReference type="GO" id="GO:0005524">
    <property type="term" value="F:ATP binding"/>
    <property type="evidence" value="ECO:0007669"/>
    <property type="project" value="UniProtKB-KW"/>
</dbReference>
<evidence type="ECO:0000313" key="4">
    <source>
        <dbReference type="EMBL" id="CSB54101.1"/>
    </source>
</evidence>
<dbReference type="PROSITE" id="PS00211">
    <property type="entry name" value="ABC_TRANSPORTER_1"/>
    <property type="match status" value="1"/>
</dbReference>
<keyword evidence="1" id="KW-0547">Nucleotide-binding</keyword>
<accession>A0A655UP27</accession>